<accession>A0A7R8WSQ5</accession>
<reference evidence="1" key="1">
    <citation type="submission" date="2020-11" db="EMBL/GenBank/DDBJ databases">
        <authorList>
            <person name="Tran Van P."/>
        </authorList>
    </citation>
    <scope>NUCLEOTIDE SEQUENCE</scope>
</reference>
<name>A0A7R8WSQ5_9CRUS</name>
<dbReference type="AlphaFoldDB" id="A0A7R8WSQ5"/>
<gene>
    <name evidence="1" type="ORF">CTOB1V02_LOCUS12182</name>
</gene>
<dbReference type="EMBL" id="OB668465">
    <property type="protein sequence ID" value="CAD7234366.1"/>
    <property type="molecule type" value="Genomic_DNA"/>
</dbReference>
<feature type="non-terminal residue" evidence="1">
    <location>
        <position position="139"/>
    </location>
</feature>
<evidence type="ECO:0000313" key="1">
    <source>
        <dbReference type="EMBL" id="CAD7234366.1"/>
    </source>
</evidence>
<protein>
    <submittedName>
        <fullName evidence="1">Uncharacterized protein</fullName>
    </submittedName>
</protein>
<sequence length="139" mass="15543">MVLNVTGVFSLILCVASAYFFHPTFLEHPTYLNPPSMERPSTFPYVVRQRETSHADFPSDNKGQPGQQTYQPFYSASPTVVPQAPSFFHSVQANADFDQSIKGNPFLDSTHFLRGTNLNVLPTIFQNSLLPFNQVTSSI</sequence>
<organism evidence="1">
    <name type="scientific">Cyprideis torosa</name>
    <dbReference type="NCBI Taxonomy" id="163714"/>
    <lineage>
        <taxon>Eukaryota</taxon>
        <taxon>Metazoa</taxon>
        <taxon>Ecdysozoa</taxon>
        <taxon>Arthropoda</taxon>
        <taxon>Crustacea</taxon>
        <taxon>Oligostraca</taxon>
        <taxon>Ostracoda</taxon>
        <taxon>Podocopa</taxon>
        <taxon>Podocopida</taxon>
        <taxon>Cytherocopina</taxon>
        <taxon>Cytheroidea</taxon>
        <taxon>Cytherideidae</taxon>
        <taxon>Cyprideis</taxon>
    </lineage>
</organism>
<proteinExistence type="predicted"/>